<feature type="region of interest" description="Disordered" evidence="5">
    <location>
        <begin position="189"/>
        <end position="229"/>
    </location>
</feature>
<dbReference type="STRING" id="2094558.A0A314ZFK0"/>
<gene>
    <name evidence="7" type="ORF">Pyn_00892</name>
</gene>
<dbReference type="GO" id="GO:0008270">
    <property type="term" value="F:zinc ion binding"/>
    <property type="evidence" value="ECO:0007669"/>
    <property type="project" value="UniProtKB-KW"/>
</dbReference>
<dbReference type="Pfam" id="PF04434">
    <property type="entry name" value="SWIM"/>
    <property type="match status" value="1"/>
</dbReference>
<evidence type="ECO:0000256" key="5">
    <source>
        <dbReference type="SAM" id="MobiDB-lite"/>
    </source>
</evidence>
<comment type="caution">
    <text evidence="7">The sequence shown here is derived from an EMBL/GenBank/DDBJ whole genome shotgun (WGS) entry which is preliminary data.</text>
</comment>
<dbReference type="EMBL" id="PJQY01000225">
    <property type="protein sequence ID" value="PQQ15641.1"/>
    <property type="molecule type" value="Genomic_DNA"/>
</dbReference>
<dbReference type="OrthoDB" id="1166147at2759"/>
<dbReference type="Proteomes" id="UP000250321">
    <property type="component" value="Unassembled WGS sequence"/>
</dbReference>
<keyword evidence="1" id="KW-0479">Metal-binding</keyword>
<protein>
    <recommendedName>
        <fullName evidence="6">SWIM-type domain-containing protein</fullName>
    </recommendedName>
</protein>
<reference evidence="7 8" key="1">
    <citation type="submission" date="2018-02" db="EMBL/GenBank/DDBJ databases">
        <title>Draft genome of wild Prunus yedoensis var. nudiflora.</title>
        <authorList>
            <person name="Baek S."/>
            <person name="Kim J.-H."/>
            <person name="Choi K."/>
            <person name="Kim G.-B."/>
            <person name="Cho A."/>
            <person name="Jang H."/>
            <person name="Shin C.-H."/>
            <person name="Yu H.-J."/>
            <person name="Mun J.-H."/>
        </authorList>
    </citation>
    <scope>NUCLEOTIDE SEQUENCE [LARGE SCALE GENOMIC DNA]</scope>
    <source>
        <strain evidence="8">cv. Jeju island</strain>
        <tissue evidence="7">Leaf</tissue>
    </source>
</reference>
<dbReference type="AlphaFoldDB" id="A0A314ZFK0"/>
<evidence type="ECO:0000256" key="3">
    <source>
        <dbReference type="ARBA" id="ARBA00022833"/>
    </source>
</evidence>
<evidence type="ECO:0000256" key="1">
    <source>
        <dbReference type="ARBA" id="ARBA00022723"/>
    </source>
</evidence>
<dbReference type="PANTHER" id="PTHR31973">
    <property type="entry name" value="POLYPROTEIN, PUTATIVE-RELATED"/>
    <property type="match status" value="1"/>
</dbReference>
<keyword evidence="3" id="KW-0862">Zinc</keyword>
<evidence type="ECO:0000256" key="4">
    <source>
        <dbReference type="PROSITE-ProRule" id="PRU00325"/>
    </source>
</evidence>
<organism evidence="7 8">
    <name type="scientific">Prunus yedoensis var. nudiflora</name>
    <dbReference type="NCBI Taxonomy" id="2094558"/>
    <lineage>
        <taxon>Eukaryota</taxon>
        <taxon>Viridiplantae</taxon>
        <taxon>Streptophyta</taxon>
        <taxon>Embryophyta</taxon>
        <taxon>Tracheophyta</taxon>
        <taxon>Spermatophyta</taxon>
        <taxon>Magnoliopsida</taxon>
        <taxon>eudicotyledons</taxon>
        <taxon>Gunneridae</taxon>
        <taxon>Pentapetalae</taxon>
        <taxon>rosids</taxon>
        <taxon>fabids</taxon>
        <taxon>Rosales</taxon>
        <taxon>Rosaceae</taxon>
        <taxon>Amygdaloideae</taxon>
        <taxon>Amygdaleae</taxon>
        <taxon>Prunus</taxon>
    </lineage>
</organism>
<proteinExistence type="predicted"/>
<evidence type="ECO:0000313" key="8">
    <source>
        <dbReference type="Proteomes" id="UP000250321"/>
    </source>
</evidence>
<feature type="region of interest" description="Disordered" evidence="5">
    <location>
        <begin position="125"/>
        <end position="169"/>
    </location>
</feature>
<feature type="domain" description="SWIM-type" evidence="6">
    <location>
        <begin position="61"/>
        <end position="93"/>
    </location>
</feature>
<accession>A0A314ZFK0</accession>
<dbReference type="PANTHER" id="PTHR31973:SF187">
    <property type="entry name" value="MUTATOR TRANSPOSASE MUDRA PROTEIN"/>
    <property type="match status" value="1"/>
</dbReference>
<keyword evidence="2 4" id="KW-0863">Zinc-finger</keyword>
<name>A0A314ZFK0_PRUYE</name>
<dbReference type="PROSITE" id="PS50966">
    <property type="entry name" value="ZF_SWIM"/>
    <property type="match status" value="1"/>
</dbReference>
<sequence length="229" mass="26075">MASRKVACDRWHGLVRSIIQHALDKNNAAKQLREAFNSCILPARIKPVLAMLERIRIGRSFMVDLKASACSCNSWDISGIPCPHACYAINWSNGNPEEYVHNWLKPAYVRTYKYVISPMASQDQWPKTGLPPLMPPLYYKQPGRPRNSRKKAHDEPKKNHNPHKLPRYHTTLHYNNCGAEGHNRLKCNEPLRTTSTVKTKKKQTPPKLDVRKLRPNGGPNRVQSEAGPS</sequence>
<keyword evidence="8" id="KW-1185">Reference proteome</keyword>
<evidence type="ECO:0000256" key="2">
    <source>
        <dbReference type="ARBA" id="ARBA00022771"/>
    </source>
</evidence>
<evidence type="ECO:0000313" key="7">
    <source>
        <dbReference type="EMBL" id="PQQ15641.1"/>
    </source>
</evidence>
<dbReference type="InterPro" id="IPR007527">
    <property type="entry name" value="Znf_SWIM"/>
</dbReference>
<dbReference type="SMART" id="SM00575">
    <property type="entry name" value="ZnF_PMZ"/>
    <property type="match status" value="1"/>
</dbReference>
<dbReference type="InterPro" id="IPR006564">
    <property type="entry name" value="Znf_PMZ"/>
</dbReference>
<evidence type="ECO:0000259" key="6">
    <source>
        <dbReference type="PROSITE" id="PS50966"/>
    </source>
</evidence>